<accession>A0ABU4SK57</accession>
<proteinExistence type="predicted"/>
<evidence type="ECO:0000313" key="2">
    <source>
        <dbReference type="EMBL" id="MDX7998956.1"/>
    </source>
</evidence>
<evidence type="ECO:0000259" key="1">
    <source>
        <dbReference type="Pfam" id="PF23947"/>
    </source>
</evidence>
<dbReference type="Proteomes" id="UP001271640">
    <property type="component" value="Unassembled WGS sequence"/>
</dbReference>
<keyword evidence="3" id="KW-1185">Reference proteome</keyword>
<dbReference type="EMBL" id="VCDP01000024">
    <property type="protein sequence ID" value="MDX7998956.1"/>
    <property type="molecule type" value="Genomic_DNA"/>
</dbReference>
<dbReference type="InterPro" id="IPR036078">
    <property type="entry name" value="Spo11/TopoVI_A_sf"/>
</dbReference>
<name>A0ABU4SK57_9GAMM</name>
<protein>
    <recommendedName>
        <fullName evidence="1">DUF7281 domain-containing protein</fullName>
    </recommendedName>
</protein>
<reference evidence="3" key="1">
    <citation type="journal article" date="2024" name="Toxins">
        <title>Genome Sequence Analysis of Native Xenorhabdus Strains Isolated from Entomopathogenic Nematodes in Argentina.</title>
        <authorList>
            <person name="Palma L."/>
            <person name="Frizzo L."/>
            <person name="Kaiser S."/>
            <person name="Berry C."/>
            <person name="Caballero P."/>
            <person name="Bode H.B."/>
            <person name="Del Valle E.E."/>
        </authorList>
    </citation>
    <scope>NUCLEOTIDE SEQUENCE [LARGE SCALE GENOMIC DNA]</scope>
    <source>
        <strain evidence="3">Reich</strain>
    </source>
</reference>
<dbReference type="SUPFAM" id="SSF56726">
    <property type="entry name" value="DNA topoisomerase IV, alpha subunit"/>
    <property type="match status" value="1"/>
</dbReference>
<dbReference type="InterPro" id="IPR055705">
    <property type="entry name" value="DUF7281"/>
</dbReference>
<evidence type="ECO:0000313" key="3">
    <source>
        <dbReference type="Proteomes" id="UP001271640"/>
    </source>
</evidence>
<comment type="caution">
    <text evidence="2">The sequence shown here is derived from an EMBL/GenBank/DDBJ whole genome shotgun (WGS) entry which is preliminary data.</text>
</comment>
<dbReference type="RefSeq" id="WP_319925695.1">
    <property type="nucleotide sequence ID" value="NZ_VCDP01000024.1"/>
</dbReference>
<gene>
    <name evidence="2" type="ORF">FE394_07040</name>
</gene>
<organism evidence="2 3">
    <name type="scientific">Xenorhabdus littoralis</name>
    <dbReference type="NCBI Taxonomy" id="2582835"/>
    <lineage>
        <taxon>Bacteria</taxon>
        <taxon>Pseudomonadati</taxon>
        <taxon>Pseudomonadota</taxon>
        <taxon>Gammaproteobacteria</taxon>
        <taxon>Enterobacterales</taxon>
        <taxon>Morganellaceae</taxon>
        <taxon>Xenorhabdus</taxon>
    </lineage>
</organism>
<sequence>MNPLNLGALTWLKMLEKRLFSKGNEKKKTNSKIVRQVLVWCLEQDLIPANSLNLPEFTFTKELLNAIATTQQKLNQTHFRCELQTKSRIESALLSDQEIKTAGIRPRQQRVLIHLTSPVFNDQNMKIQVSDTNWQDIPLSQFDVLIVVENSDCFYYLDLFKFSLHNFHSPLIVYRGDKIYGQATTKLKDKWLEMNKPAIYFGDFDPKGVSIAMHEGYEAMLLPSLDVVRKTASVAMFPDNQLKFLKKIEDKNINSFFEPYLKVLFEQKALRQQKMQCRSLQIVSITS</sequence>
<feature type="domain" description="DUF7281" evidence="1">
    <location>
        <begin position="127"/>
        <end position="276"/>
    </location>
</feature>
<dbReference type="Pfam" id="PF23947">
    <property type="entry name" value="DUF7281"/>
    <property type="match status" value="1"/>
</dbReference>